<dbReference type="OrthoDB" id="654211at2759"/>
<dbReference type="AlphaFoldDB" id="A0A2C9VSK6"/>
<dbReference type="InterPro" id="IPR044303">
    <property type="entry name" value="ZAT1/4/9"/>
</dbReference>
<sequence>MEKNRICKICNRRFANGKAMGGHMRSHLAKLPLPPKPIPSEQVEPPSSKSLSPSSSAVSLNYPSTKNPMQSHRSVNHRLPLMSKTNLAALLDGDSETESPKNTTQRRSKRRRKSLEKVAESIVKVSESTEQVSSISCIFNEEEVAMCLLMLSRDKRWTKKVVDKYMEDEAEDHSEEEDEPSGVIRLRSKTNGRHTCETCKRVFRSYQALGGHKSSHTRIKTSVADEDEDRSRSSNGGVVGNEPRIFKCPYCDKVFESGQALGGHKKVHLSYLGNYKISIKSADNLLDLNLPAPEDDGEVSQAEVSTFSNPKAYQMRK</sequence>
<keyword evidence="1" id="KW-0479">Metal-binding</keyword>
<feature type="region of interest" description="Disordered" evidence="2">
    <location>
        <begin position="294"/>
        <end position="317"/>
    </location>
</feature>
<feature type="compositionally biased region" description="Basic residues" evidence="2">
    <location>
        <begin position="104"/>
        <end position="114"/>
    </location>
</feature>
<evidence type="ECO:0000256" key="1">
    <source>
        <dbReference type="PROSITE-ProRule" id="PRU00042"/>
    </source>
</evidence>
<dbReference type="Proteomes" id="UP000091857">
    <property type="component" value="Chromosome 6"/>
</dbReference>
<feature type="region of interest" description="Disordered" evidence="2">
    <location>
        <begin position="213"/>
        <end position="238"/>
    </location>
</feature>
<dbReference type="PROSITE" id="PS00028">
    <property type="entry name" value="ZINC_FINGER_C2H2_1"/>
    <property type="match status" value="3"/>
</dbReference>
<dbReference type="PANTHER" id="PTHR46326:SF10">
    <property type="entry name" value="C2H2 AND C2HC ZINC FINGER PROTEIN"/>
    <property type="match status" value="1"/>
</dbReference>
<dbReference type="Gramene" id="Manes.06G133500.1.v8.1">
    <property type="protein sequence ID" value="Manes.06G133500.1.v8.1.CDS.1"/>
    <property type="gene ID" value="Manes.06G133500.v8.1"/>
</dbReference>
<comment type="caution">
    <text evidence="4">The sequence shown here is derived from an EMBL/GenBank/DDBJ whole genome shotgun (WGS) entry which is preliminary data.</text>
</comment>
<feature type="domain" description="C2H2-type" evidence="3">
    <location>
        <begin position="5"/>
        <end position="32"/>
    </location>
</feature>
<dbReference type="InterPro" id="IPR013087">
    <property type="entry name" value="Znf_C2H2_type"/>
</dbReference>
<feature type="domain" description="C2H2-type" evidence="3">
    <location>
        <begin position="246"/>
        <end position="268"/>
    </location>
</feature>
<feature type="domain" description="C2H2-type" evidence="3">
    <location>
        <begin position="194"/>
        <end position="221"/>
    </location>
</feature>
<name>A0A2C9VSK6_MANES</name>
<feature type="region of interest" description="Disordered" evidence="2">
    <location>
        <begin position="90"/>
        <end position="116"/>
    </location>
</feature>
<evidence type="ECO:0000313" key="4">
    <source>
        <dbReference type="EMBL" id="OAY48128.1"/>
    </source>
</evidence>
<dbReference type="SMART" id="SM00355">
    <property type="entry name" value="ZnF_C2H2"/>
    <property type="match status" value="3"/>
</dbReference>
<feature type="compositionally biased region" description="Low complexity" evidence="2">
    <location>
        <begin position="45"/>
        <end position="64"/>
    </location>
</feature>
<dbReference type="PANTHER" id="PTHR46326">
    <property type="entry name" value="ZINC FINGER PROTEIN ZAT1-RELATED"/>
    <property type="match status" value="1"/>
</dbReference>
<dbReference type="EMBL" id="CM004392">
    <property type="protein sequence ID" value="OAY48128.1"/>
    <property type="molecule type" value="Genomic_DNA"/>
</dbReference>
<proteinExistence type="predicted"/>
<feature type="compositionally biased region" description="Polar residues" evidence="2">
    <location>
        <begin position="302"/>
        <end position="311"/>
    </location>
</feature>
<dbReference type="SUPFAM" id="SSF57667">
    <property type="entry name" value="beta-beta-alpha zinc fingers"/>
    <property type="match status" value="1"/>
</dbReference>
<dbReference type="GO" id="GO:0006355">
    <property type="term" value="P:regulation of DNA-templated transcription"/>
    <property type="evidence" value="ECO:0007669"/>
    <property type="project" value="InterPro"/>
</dbReference>
<accession>A0A2C9VSK6</accession>
<reference evidence="5" key="1">
    <citation type="journal article" date="2016" name="Nat. Biotechnol.">
        <title>Sequencing wild and cultivated cassava and related species reveals extensive interspecific hybridization and genetic diversity.</title>
        <authorList>
            <person name="Bredeson J.V."/>
            <person name="Lyons J.B."/>
            <person name="Prochnik S.E."/>
            <person name="Wu G.A."/>
            <person name="Ha C.M."/>
            <person name="Edsinger-Gonzales E."/>
            <person name="Grimwood J."/>
            <person name="Schmutz J."/>
            <person name="Rabbi I.Y."/>
            <person name="Egesi C."/>
            <person name="Nauluvula P."/>
            <person name="Lebot V."/>
            <person name="Ndunguru J."/>
            <person name="Mkamilo G."/>
            <person name="Bart R.S."/>
            <person name="Setter T.L."/>
            <person name="Gleadow R.M."/>
            <person name="Kulakow P."/>
            <person name="Ferguson M.E."/>
            <person name="Rounsley S."/>
            <person name="Rokhsar D.S."/>
        </authorList>
    </citation>
    <scope>NUCLEOTIDE SEQUENCE [LARGE SCALE GENOMIC DNA]</scope>
    <source>
        <strain evidence="5">cv. AM560-2</strain>
    </source>
</reference>
<dbReference type="Pfam" id="PF13912">
    <property type="entry name" value="zf-C2H2_6"/>
    <property type="match status" value="3"/>
</dbReference>
<organism evidence="4 5">
    <name type="scientific">Manihot esculenta</name>
    <name type="common">Cassava</name>
    <name type="synonym">Jatropha manihot</name>
    <dbReference type="NCBI Taxonomy" id="3983"/>
    <lineage>
        <taxon>Eukaryota</taxon>
        <taxon>Viridiplantae</taxon>
        <taxon>Streptophyta</taxon>
        <taxon>Embryophyta</taxon>
        <taxon>Tracheophyta</taxon>
        <taxon>Spermatophyta</taxon>
        <taxon>Magnoliopsida</taxon>
        <taxon>eudicotyledons</taxon>
        <taxon>Gunneridae</taxon>
        <taxon>Pentapetalae</taxon>
        <taxon>rosids</taxon>
        <taxon>fabids</taxon>
        <taxon>Malpighiales</taxon>
        <taxon>Euphorbiaceae</taxon>
        <taxon>Crotonoideae</taxon>
        <taxon>Manihoteae</taxon>
        <taxon>Manihot</taxon>
    </lineage>
</organism>
<gene>
    <name evidence="4" type="ORF">MANES_06G133500v8</name>
</gene>
<evidence type="ECO:0000256" key="2">
    <source>
        <dbReference type="SAM" id="MobiDB-lite"/>
    </source>
</evidence>
<feature type="region of interest" description="Disordered" evidence="2">
    <location>
        <begin position="19"/>
        <end position="72"/>
    </location>
</feature>
<keyword evidence="1" id="KW-0862">Zinc</keyword>
<dbReference type="GO" id="GO:0008270">
    <property type="term" value="F:zinc ion binding"/>
    <property type="evidence" value="ECO:0007669"/>
    <property type="project" value="UniProtKB-KW"/>
</dbReference>
<dbReference type="PROSITE" id="PS50157">
    <property type="entry name" value="ZINC_FINGER_C2H2_2"/>
    <property type="match status" value="3"/>
</dbReference>
<keyword evidence="1" id="KW-0863">Zinc-finger</keyword>
<dbReference type="InterPro" id="IPR036236">
    <property type="entry name" value="Znf_C2H2_sf"/>
</dbReference>
<dbReference type="STRING" id="3983.A0A2C9VSK6"/>
<dbReference type="OMA" id="ITFRSHQ"/>
<protein>
    <recommendedName>
        <fullName evidence="3">C2H2-type domain-containing protein</fullName>
    </recommendedName>
</protein>
<evidence type="ECO:0000313" key="5">
    <source>
        <dbReference type="Proteomes" id="UP000091857"/>
    </source>
</evidence>
<keyword evidence="5" id="KW-1185">Reference proteome</keyword>
<dbReference type="Gene3D" id="3.30.160.60">
    <property type="entry name" value="Classic Zinc Finger"/>
    <property type="match status" value="1"/>
</dbReference>
<evidence type="ECO:0000259" key="3">
    <source>
        <dbReference type="PROSITE" id="PS50157"/>
    </source>
</evidence>